<reference evidence="3" key="1">
    <citation type="submission" date="2016-10" db="EMBL/GenBank/DDBJ databases">
        <authorList>
            <person name="Varghese N."/>
            <person name="Submissions S."/>
        </authorList>
    </citation>
    <scope>NUCLEOTIDE SEQUENCE [LARGE SCALE GENOMIC DNA]</scope>
    <source>
        <strain evidence="3">CGMCC 4.6609</strain>
    </source>
</reference>
<evidence type="ECO:0000313" key="2">
    <source>
        <dbReference type="EMBL" id="SDP98025.1"/>
    </source>
</evidence>
<dbReference type="STRING" id="641025.SAMN05421507_13524"/>
<proteinExistence type="predicted"/>
<keyword evidence="1" id="KW-0472">Membrane</keyword>
<name>A0A1H0X5K8_9PSEU</name>
<protein>
    <submittedName>
        <fullName evidence="2">Uncharacterized protein</fullName>
    </submittedName>
</protein>
<feature type="transmembrane region" description="Helical" evidence="1">
    <location>
        <begin position="130"/>
        <end position="151"/>
    </location>
</feature>
<dbReference type="RefSeq" id="WP_090105371.1">
    <property type="nucleotide sequence ID" value="NZ_FNIX01000035.1"/>
</dbReference>
<keyword evidence="1" id="KW-0812">Transmembrane</keyword>
<feature type="transmembrane region" description="Helical" evidence="1">
    <location>
        <begin position="59"/>
        <end position="76"/>
    </location>
</feature>
<organism evidence="2 3">
    <name type="scientific">Lentzea jiangxiensis</name>
    <dbReference type="NCBI Taxonomy" id="641025"/>
    <lineage>
        <taxon>Bacteria</taxon>
        <taxon>Bacillati</taxon>
        <taxon>Actinomycetota</taxon>
        <taxon>Actinomycetes</taxon>
        <taxon>Pseudonocardiales</taxon>
        <taxon>Pseudonocardiaceae</taxon>
        <taxon>Lentzea</taxon>
    </lineage>
</organism>
<evidence type="ECO:0000313" key="3">
    <source>
        <dbReference type="Proteomes" id="UP000199691"/>
    </source>
</evidence>
<sequence length="198" mass="21440">MEASEVGPSERLDVAIAEFNALRAEIAGRSSAQHGLLNLSLVATAAIGTIAFSDAARRPVLLLLPILACIFGVLYFDHHFAIATIGKYIKNELAPDIRRHVSWSRALRWEEFVRVEALSRTGLANGMVRFDLPIILAFVVVPALSTIYVASFASGPWFWVAWSVGVLAEALTVVVGVVATRGWRSDIEQHDRGGAGST</sequence>
<evidence type="ECO:0000256" key="1">
    <source>
        <dbReference type="SAM" id="Phobius"/>
    </source>
</evidence>
<keyword evidence="1" id="KW-1133">Transmembrane helix</keyword>
<dbReference type="AlphaFoldDB" id="A0A1H0X5K8"/>
<dbReference type="EMBL" id="FNIX01000035">
    <property type="protein sequence ID" value="SDP98025.1"/>
    <property type="molecule type" value="Genomic_DNA"/>
</dbReference>
<gene>
    <name evidence="2" type="ORF">SAMN05421507_13524</name>
</gene>
<feature type="transmembrane region" description="Helical" evidence="1">
    <location>
        <begin position="157"/>
        <end position="179"/>
    </location>
</feature>
<accession>A0A1H0X5K8</accession>
<keyword evidence="3" id="KW-1185">Reference proteome</keyword>
<dbReference type="OrthoDB" id="3377763at2"/>
<dbReference type="Proteomes" id="UP000199691">
    <property type="component" value="Unassembled WGS sequence"/>
</dbReference>